<dbReference type="EMBL" id="LAZR01031336">
    <property type="protein sequence ID" value="KKL54052.1"/>
    <property type="molecule type" value="Genomic_DNA"/>
</dbReference>
<proteinExistence type="predicted"/>
<reference evidence="1" key="1">
    <citation type="journal article" date="2015" name="Nature">
        <title>Complex archaea that bridge the gap between prokaryotes and eukaryotes.</title>
        <authorList>
            <person name="Spang A."/>
            <person name="Saw J.H."/>
            <person name="Jorgensen S.L."/>
            <person name="Zaremba-Niedzwiedzka K."/>
            <person name="Martijn J."/>
            <person name="Lind A.E."/>
            <person name="van Eijk R."/>
            <person name="Schleper C."/>
            <person name="Guy L."/>
            <person name="Ettema T.J."/>
        </authorList>
    </citation>
    <scope>NUCLEOTIDE SEQUENCE</scope>
</reference>
<gene>
    <name evidence="1" type="ORF">LCGC14_2269270</name>
</gene>
<evidence type="ECO:0000313" key="1">
    <source>
        <dbReference type="EMBL" id="KKL54052.1"/>
    </source>
</evidence>
<organism evidence="1">
    <name type="scientific">marine sediment metagenome</name>
    <dbReference type="NCBI Taxonomy" id="412755"/>
    <lineage>
        <taxon>unclassified sequences</taxon>
        <taxon>metagenomes</taxon>
        <taxon>ecological metagenomes</taxon>
    </lineage>
</organism>
<feature type="non-terminal residue" evidence="1">
    <location>
        <position position="1"/>
    </location>
</feature>
<accession>A0A0F9FSG9</accession>
<comment type="caution">
    <text evidence="1">The sequence shown here is derived from an EMBL/GenBank/DDBJ whole genome shotgun (WGS) entry which is preliminary data.</text>
</comment>
<protein>
    <submittedName>
        <fullName evidence="1">Uncharacterized protein</fullName>
    </submittedName>
</protein>
<sequence>NETSTRFCISLTDKDKIIANLTADLKDIRDIPISKEKGDSLFTIDSSINLINADKEEECFDVNYDKLELGMQFKIGWNTVIVHTSDIGSGDNMQSWQNRVFFDTNNDRWHVLYIENDSDIHSTSSTDKTTWVDGIDVGVGTYDYDDFDCVLDIDGASTFLHCAYSVSTSDVLFYKRMTLTGTTPFITAGTEETPFDSSVMDGTLFDDVKQPKITQDSDRCLLIAFDFFNNSATEKYSLTLIKEDAGTTCGDGDFDIADILSPFPLYSIQEGLGYAGRFALGIDTFGDLDAQLFWINSNVTGTFELETIFFNGTTNKIGTQRILDSDVEGANGYASYYSVINGNDTITFAMDDGTTDLDAYRTTGKNGSLSSQADTGIAMANAFTSGFVSAIVTTQIEGVDDTIVFAIDKVDDEDIYNSNSTDVGVSWIGQNLWHDGSGEVLVRFISAHYETKNCDIGVSWIGGLGVPFTINFDSLATDKCVVAGDTCTCAGLNNDWEIDHLDACNIVDDCDLGTGTLTFINTGTTTCDAQIDTTNLGDPGAGGILQIKLKV</sequence>
<name>A0A0F9FSG9_9ZZZZ</name>
<dbReference type="AlphaFoldDB" id="A0A0F9FSG9"/>